<evidence type="ECO:0000313" key="2">
    <source>
        <dbReference type="Proteomes" id="UP000257109"/>
    </source>
</evidence>
<organism evidence="1 2">
    <name type="scientific">Mucuna pruriens</name>
    <name type="common">Velvet bean</name>
    <name type="synonym">Dolichos pruriens</name>
    <dbReference type="NCBI Taxonomy" id="157652"/>
    <lineage>
        <taxon>Eukaryota</taxon>
        <taxon>Viridiplantae</taxon>
        <taxon>Streptophyta</taxon>
        <taxon>Embryophyta</taxon>
        <taxon>Tracheophyta</taxon>
        <taxon>Spermatophyta</taxon>
        <taxon>Magnoliopsida</taxon>
        <taxon>eudicotyledons</taxon>
        <taxon>Gunneridae</taxon>
        <taxon>Pentapetalae</taxon>
        <taxon>rosids</taxon>
        <taxon>fabids</taxon>
        <taxon>Fabales</taxon>
        <taxon>Fabaceae</taxon>
        <taxon>Papilionoideae</taxon>
        <taxon>50 kb inversion clade</taxon>
        <taxon>NPAAA clade</taxon>
        <taxon>indigoferoid/millettioid clade</taxon>
        <taxon>Phaseoleae</taxon>
        <taxon>Mucuna</taxon>
    </lineage>
</organism>
<dbReference type="Proteomes" id="UP000257109">
    <property type="component" value="Unassembled WGS sequence"/>
</dbReference>
<sequence length="110" mass="12236">MACLVSSSFTVPLRASPLNKPGVHQHQLDFALDTLLNKATIRTDYCSEIVISGYWVGPDADDGWGFVEAVAVWLSVTNQSFGKLRVSCINEYWKVFKIQLNKVVQTTDGK</sequence>
<dbReference type="STRING" id="157652.A0A371HX73"/>
<reference evidence="1" key="1">
    <citation type="submission" date="2018-05" db="EMBL/GenBank/DDBJ databases">
        <title>Draft genome of Mucuna pruriens seed.</title>
        <authorList>
            <person name="Nnadi N.E."/>
            <person name="Vos R."/>
            <person name="Hasami M.H."/>
            <person name="Devisetty U.K."/>
            <person name="Aguiy J.C."/>
        </authorList>
    </citation>
    <scope>NUCLEOTIDE SEQUENCE [LARGE SCALE GENOMIC DNA]</scope>
    <source>
        <strain evidence="1">JCA_2017</strain>
    </source>
</reference>
<gene>
    <name evidence="1" type="ORF">CR513_08518</name>
</gene>
<evidence type="ECO:0000313" key="1">
    <source>
        <dbReference type="EMBL" id="RDY07382.1"/>
    </source>
</evidence>
<dbReference type="AlphaFoldDB" id="A0A371HX73"/>
<keyword evidence="2" id="KW-1185">Reference proteome</keyword>
<dbReference type="EMBL" id="QJKJ01001480">
    <property type="protein sequence ID" value="RDY07382.1"/>
    <property type="molecule type" value="Genomic_DNA"/>
</dbReference>
<dbReference type="OrthoDB" id="1685715at2759"/>
<accession>A0A371HX73</accession>
<comment type="caution">
    <text evidence="1">The sequence shown here is derived from an EMBL/GenBank/DDBJ whole genome shotgun (WGS) entry which is preliminary data.</text>
</comment>
<proteinExistence type="predicted"/>
<feature type="non-terminal residue" evidence="1">
    <location>
        <position position="1"/>
    </location>
</feature>
<name>A0A371HX73_MUCPR</name>
<protein>
    <submittedName>
        <fullName evidence="1">Uncharacterized protein</fullName>
    </submittedName>
</protein>